<comment type="caution">
    <text evidence="1">The sequence shown here is derived from an EMBL/GenBank/DDBJ whole genome shotgun (WGS) entry which is preliminary data.</text>
</comment>
<proteinExistence type="predicted"/>
<sequence>MVEPAEDQVLQDYEQEVHDPRHCGRVRCCHALLDSRCDPIRSNSAICFVKTCLSSPLSSPHGEHKIPGWFKVCRDWEIFNYIESKCREGRNKNVYKFLIVVKFGLFMDGNDHDDFSDGDESDLEVELEEEEIGSVPVNKSSI</sequence>
<keyword evidence="2" id="KW-1185">Reference proteome</keyword>
<dbReference type="EMBL" id="JBBPBM010000005">
    <property type="protein sequence ID" value="KAK8583942.1"/>
    <property type="molecule type" value="Genomic_DNA"/>
</dbReference>
<dbReference type="Proteomes" id="UP001472677">
    <property type="component" value="Unassembled WGS sequence"/>
</dbReference>
<accession>A0ABR2FPZ7</accession>
<evidence type="ECO:0000313" key="1">
    <source>
        <dbReference type="EMBL" id="KAK8583942.1"/>
    </source>
</evidence>
<gene>
    <name evidence="1" type="ORF">V6N12_068196</name>
</gene>
<reference evidence="1 2" key="1">
    <citation type="journal article" date="2024" name="G3 (Bethesda)">
        <title>Genome assembly of Hibiscus sabdariffa L. provides insights into metabolisms of medicinal natural products.</title>
        <authorList>
            <person name="Kim T."/>
        </authorList>
    </citation>
    <scope>NUCLEOTIDE SEQUENCE [LARGE SCALE GENOMIC DNA]</scope>
    <source>
        <strain evidence="1">TK-2024</strain>
        <tissue evidence="1">Old leaves</tissue>
    </source>
</reference>
<protein>
    <submittedName>
        <fullName evidence="1">Uncharacterized protein</fullName>
    </submittedName>
</protein>
<evidence type="ECO:0000313" key="2">
    <source>
        <dbReference type="Proteomes" id="UP001472677"/>
    </source>
</evidence>
<name>A0ABR2FPZ7_9ROSI</name>
<organism evidence="1 2">
    <name type="scientific">Hibiscus sabdariffa</name>
    <name type="common">roselle</name>
    <dbReference type="NCBI Taxonomy" id="183260"/>
    <lineage>
        <taxon>Eukaryota</taxon>
        <taxon>Viridiplantae</taxon>
        <taxon>Streptophyta</taxon>
        <taxon>Embryophyta</taxon>
        <taxon>Tracheophyta</taxon>
        <taxon>Spermatophyta</taxon>
        <taxon>Magnoliopsida</taxon>
        <taxon>eudicotyledons</taxon>
        <taxon>Gunneridae</taxon>
        <taxon>Pentapetalae</taxon>
        <taxon>rosids</taxon>
        <taxon>malvids</taxon>
        <taxon>Malvales</taxon>
        <taxon>Malvaceae</taxon>
        <taxon>Malvoideae</taxon>
        <taxon>Hibiscus</taxon>
    </lineage>
</organism>